<organism evidence="1">
    <name type="scientific">marine sediment metagenome</name>
    <dbReference type="NCBI Taxonomy" id="412755"/>
    <lineage>
        <taxon>unclassified sequences</taxon>
        <taxon>metagenomes</taxon>
        <taxon>ecological metagenomes</taxon>
    </lineage>
</organism>
<feature type="non-terminal residue" evidence="1">
    <location>
        <position position="1"/>
    </location>
</feature>
<reference evidence="1" key="1">
    <citation type="journal article" date="2014" name="Front. Microbiol.">
        <title>High frequency of phylogenetically diverse reductive dehalogenase-homologous genes in deep subseafloor sedimentary metagenomes.</title>
        <authorList>
            <person name="Kawai M."/>
            <person name="Futagami T."/>
            <person name="Toyoda A."/>
            <person name="Takaki Y."/>
            <person name="Nishi S."/>
            <person name="Hori S."/>
            <person name="Arai W."/>
            <person name="Tsubouchi T."/>
            <person name="Morono Y."/>
            <person name="Uchiyama I."/>
            <person name="Ito T."/>
            <person name="Fujiyama A."/>
            <person name="Inagaki F."/>
            <person name="Takami H."/>
        </authorList>
    </citation>
    <scope>NUCLEOTIDE SEQUENCE</scope>
    <source>
        <strain evidence="1">Expedition CK06-06</strain>
    </source>
</reference>
<proteinExistence type="predicted"/>
<dbReference type="EMBL" id="BARU01005607">
    <property type="protein sequence ID" value="GAH38800.1"/>
    <property type="molecule type" value="Genomic_DNA"/>
</dbReference>
<name>X1G1W8_9ZZZZ</name>
<sequence>YDGAGYFATYYDYARFYIKLSNLDYINLYEVAYFQTVDLGIGDQYRQTIGIIDYLNDTIMSVIDEPTLIFYLTKAFEADSYNFGITLGIDIYCEDNYNAADRDTFYSLLIKSVNLTFSYEKKIDQLSSISWIQQAPAINGSNVKITGSNLKFKYKVSEIWSENLSSNSSHSEAKGVSVTFEKTPYPPKDLLGVRCY</sequence>
<protein>
    <submittedName>
        <fullName evidence="1">Uncharacterized protein</fullName>
    </submittedName>
</protein>
<comment type="caution">
    <text evidence="1">The sequence shown here is derived from an EMBL/GenBank/DDBJ whole genome shotgun (WGS) entry which is preliminary data.</text>
</comment>
<evidence type="ECO:0000313" key="1">
    <source>
        <dbReference type="EMBL" id="GAH38800.1"/>
    </source>
</evidence>
<gene>
    <name evidence="1" type="ORF">S03H2_10946</name>
</gene>
<dbReference type="AlphaFoldDB" id="X1G1W8"/>
<accession>X1G1W8</accession>